<dbReference type="Proteomes" id="UP000251960">
    <property type="component" value="Chromosome 4"/>
</dbReference>
<organism evidence="2">
    <name type="scientific">Zea mays</name>
    <name type="common">Maize</name>
    <dbReference type="NCBI Taxonomy" id="4577"/>
    <lineage>
        <taxon>Eukaryota</taxon>
        <taxon>Viridiplantae</taxon>
        <taxon>Streptophyta</taxon>
        <taxon>Embryophyta</taxon>
        <taxon>Tracheophyta</taxon>
        <taxon>Spermatophyta</taxon>
        <taxon>Magnoliopsida</taxon>
        <taxon>Liliopsida</taxon>
        <taxon>Poales</taxon>
        <taxon>Poaceae</taxon>
        <taxon>PACMAD clade</taxon>
        <taxon>Panicoideae</taxon>
        <taxon>Andropogonodae</taxon>
        <taxon>Andropogoneae</taxon>
        <taxon>Tripsacinae</taxon>
        <taxon>Zea</taxon>
    </lineage>
</organism>
<name>A0A3L6F2Z9_MAIZE</name>
<gene>
    <name evidence="2" type="ORF">Zm00014a_020468</name>
</gene>
<evidence type="ECO:0000313" key="2">
    <source>
        <dbReference type="EMBL" id="PWZ27672.1"/>
    </source>
</evidence>
<keyword evidence="1" id="KW-0812">Transmembrane</keyword>
<comment type="caution">
    <text evidence="2">The sequence shown here is derived from an EMBL/GenBank/DDBJ whole genome shotgun (WGS) entry which is preliminary data.</text>
</comment>
<proteinExistence type="predicted"/>
<reference evidence="2" key="1">
    <citation type="journal article" date="2018" name="Nat. Genet.">
        <title>Extensive intraspecific gene order and gene structural variations between Mo17 and other maize genomes.</title>
        <authorList>
            <person name="Sun S."/>
            <person name="Zhou Y."/>
            <person name="Chen J."/>
            <person name="Shi J."/>
            <person name="Zhao H."/>
            <person name="Zhao H."/>
            <person name="Song W."/>
            <person name="Zhang M."/>
            <person name="Cui Y."/>
            <person name="Dong X."/>
            <person name="Liu H."/>
            <person name="Ma X."/>
            <person name="Jiao Y."/>
            <person name="Wang B."/>
            <person name="Wei X."/>
            <person name="Stein J.C."/>
            <person name="Glaubitz J.C."/>
            <person name="Lu F."/>
            <person name="Yu G."/>
            <person name="Liang C."/>
            <person name="Fengler K."/>
            <person name="Li B."/>
            <person name="Rafalski A."/>
            <person name="Schnable P.S."/>
            <person name="Ware D.H."/>
            <person name="Buckler E.S."/>
            <person name="Lai J."/>
        </authorList>
    </citation>
    <scope>NUCLEOTIDE SEQUENCE [LARGE SCALE GENOMIC DNA]</scope>
    <source>
        <tissue evidence="2">Seedling</tissue>
    </source>
</reference>
<dbReference type="EMBL" id="NCVQ01000005">
    <property type="protein sequence ID" value="PWZ27672.1"/>
    <property type="molecule type" value="Genomic_DNA"/>
</dbReference>
<feature type="transmembrane region" description="Helical" evidence="1">
    <location>
        <begin position="70"/>
        <end position="88"/>
    </location>
</feature>
<keyword evidence="1" id="KW-0472">Membrane</keyword>
<protein>
    <submittedName>
        <fullName evidence="2">Uncharacterized protein</fullName>
    </submittedName>
</protein>
<accession>A0A3L6F2Z9</accession>
<evidence type="ECO:0000256" key="1">
    <source>
        <dbReference type="SAM" id="Phobius"/>
    </source>
</evidence>
<dbReference type="AlphaFoldDB" id="A0A3L6F2Z9"/>
<sequence length="97" mass="11015">MDLESRSGPRFSFLQSKLFKDMQCCKARHASGCNNPSSDAFLTIEHMTSMTKINNIGKVLIDVELFHPRLYCLYYTLYSIVCICPAIYRGLGLTRLG</sequence>
<keyword evidence="1" id="KW-1133">Transmembrane helix</keyword>